<accession>A0A510E1F1</accession>
<accession>A0A510DSX6</accession>
<reference evidence="6" key="1">
    <citation type="submission" date="2018-09" db="EMBL/GenBank/DDBJ databases">
        <title>Complete Genome Sequencing of Sulfolobus sp. JCM 16834.</title>
        <authorList>
            <person name="Kato S."/>
            <person name="Itoh T."/>
            <person name="Ohkuma M."/>
        </authorList>
    </citation>
    <scope>NUCLEOTIDE SEQUENCE [LARGE SCALE GENOMIC DNA]</scope>
    <source>
        <strain evidence="6">IC-007</strain>
    </source>
</reference>
<dbReference type="RefSeq" id="WP_149528288.1">
    <property type="nucleotide sequence ID" value="NZ_BBCL01000016.1"/>
</dbReference>
<dbReference type="EMBL" id="AP018930">
    <property type="protein sequence ID" value="BBG25990.1"/>
    <property type="molecule type" value="Genomic_DNA"/>
</dbReference>
<keyword evidence="2" id="KW-0812">Transmembrane</keyword>
<name>A0A510DSX6_9CREN</name>
<sequence length="132" mass="14517">MINIKNIISVILILISLISINSFIQVLIGTSNGISGQPSQNIGYVKYTLDLWNNSLLYGNTSGKEPNFPSHFIYVSTGYIYILTCDSVDILVNSPRPYGRGIPTSRWRFPASQRNLDPPSPTAEVPSNGTVL</sequence>
<feature type="transmembrane region" description="Helical" evidence="2">
    <location>
        <begin position="7"/>
        <end position="28"/>
    </location>
</feature>
<evidence type="ECO:0000256" key="2">
    <source>
        <dbReference type="SAM" id="Phobius"/>
    </source>
</evidence>
<protein>
    <submittedName>
        <fullName evidence="3">Uncharacterized protein</fullName>
    </submittedName>
</protein>
<keyword evidence="5" id="KW-1185">Reference proteome</keyword>
<evidence type="ECO:0000313" key="6">
    <source>
        <dbReference type="Proteomes" id="UP000325030"/>
    </source>
</evidence>
<reference evidence="3 5" key="2">
    <citation type="journal article" date="2020" name="Int. J. Syst. Evol. Microbiol.">
        <title>Sulfuracidifex tepidarius gen. nov., sp. nov. and transfer of Sulfolobus metallicus Huber and Stetter 1992 to the genus Sulfuracidifex as Sulfuracidifex metallicus comb. nov.</title>
        <authorList>
            <person name="Itoh T."/>
            <person name="Miura T."/>
            <person name="Sakai H.D."/>
            <person name="Kato S."/>
            <person name="Ohkuma M."/>
            <person name="Takashina T."/>
        </authorList>
    </citation>
    <scope>NUCLEOTIDE SEQUENCE [LARGE SCALE GENOMIC DNA]</scope>
    <source>
        <strain evidence="3 5">IC-006</strain>
        <strain evidence="4">IC-007</strain>
    </source>
</reference>
<organism evidence="3 5">
    <name type="scientific">Sulfuracidifex tepidarius</name>
    <dbReference type="NCBI Taxonomy" id="1294262"/>
    <lineage>
        <taxon>Archaea</taxon>
        <taxon>Thermoproteota</taxon>
        <taxon>Thermoprotei</taxon>
        <taxon>Sulfolobales</taxon>
        <taxon>Sulfolobaceae</taxon>
        <taxon>Sulfuracidifex</taxon>
    </lineage>
</organism>
<proteinExistence type="predicted"/>
<evidence type="ECO:0000313" key="5">
    <source>
        <dbReference type="Proteomes" id="UP000322983"/>
    </source>
</evidence>
<feature type="region of interest" description="Disordered" evidence="1">
    <location>
        <begin position="104"/>
        <end position="132"/>
    </location>
</feature>
<evidence type="ECO:0000313" key="3">
    <source>
        <dbReference type="EMBL" id="BBG23240.1"/>
    </source>
</evidence>
<keyword evidence="2" id="KW-0472">Membrane</keyword>
<dbReference type="KEGG" id="step:IC006_0524"/>
<gene>
    <name evidence="3" type="ORF">IC006_0524</name>
    <name evidence="4" type="ORF">IC007_0495</name>
</gene>
<evidence type="ECO:0000256" key="1">
    <source>
        <dbReference type="SAM" id="MobiDB-lite"/>
    </source>
</evidence>
<dbReference type="AlphaFoldDB" id="A0A510DSX6"/>
<dbReference type="EMBL" id="AP018929">
    <property type="protein sequence ID" value="BBG23240.1"/>
    <property type="molecule type" value="Genomic_DNA"/>
</dbReference>
<dbReference type="Proteomes" id="UP000325030">
    <property type="component" value="Chromosome"/>
</dbReference>
<evidence type="ECO:0000313" key="4">
    <source>
        <dbReference type="EMBL" id="BBG25990.1"/>
    </source>
</evidence>
<dbReference type="Proteomes" id="UP000322983">
    <property type="component" value="Chromosome"/>
</dbReference>
<keyword evidence="2" id="KW-1133">Transmembrane helix</keyword>